<sequence length="1176" mass="133922">MRNLKQRITISNNKVLPVLAQFYEFFAEAKDKDRLEKILAYYRKAMAGDLSVVFCGHFSAGKSSLLNALSEDGTLPVSPVPTSANIVVLRKGPSKARVYLHNGEYGEFLPPFDINEIKRLCKNGDLVKEIEIFTPHFGLEGIALYDTPGIDSTDDAHYKAADEVSDAADIIFYVMDYNHVLSETNFHFIEKLSRRGQHVKLIINQMDKHLESELPITSFKEKVEESFGPYGITKEDIFYTSVLNRSLEGNDLNALRALIEKASIEKENILEKEWRRRLQWLAADYAEKHKPETEEHIEDIIQHAEERKNELTERLQLAEELESDEKKKWRNDVQNILRDAILMPFETRELGGKLLESLQPKFKVGFFMSQNKTANEKKQRLQSFADSLNKNIETQVMWHLRRLFDEFSKKYGADAGTFSFTVHESLLTQSAKSGMDADGKALLHYCEHIAGEVRKMISQKLQPFFDLVNAEAEKLSKKEHKSIKLQLAEAEQEIQKHQQEINRMRMWKKEKDRLERIAGGSSEYDGNIEGLFQASSGSKIDITKILQKEPIKAKKVQSKGANSSHSTNSLSAEKSRLAHNVSLLESLPGFAEDAEDANHFLSRVEKRTYTMVLFGAFSSGKSSFANALIGEKVLPTSPNPMTAAIFEIIKPDVSHPHGTVQIECKSEEEMLAEINDHLSKTGNNASSLKQAGELAKKSSVSGSSRFISAFMEGFEEMSSKAGSVFTSGLQDIERYGAYEPFACYVKKITVYYSCKMTESGIVLVDTPGADSINSRHTDVAFQYIKNSDMILYVTYYNHAFSSADREFLIQLGRVKDVFLADKMFFVLNACDLAQDQEEVLQVASHIKDNLSAFGIRNPRLYPVSSHTELKEGNSNNKNNESGFSSLRSEISAFLEVDLANVIASQCSFKNSFLKEKLTSIVDDLGRSKEEREERKNQMLAEAERWRLTAQSHFAVPQEKLDLEITELIHYVKQRVNLRSHDFFKECFHSGIMLDAKNSGAALVSASHELWRKAEYDLNQEVKATSLRIEKWINSFIKEKDQFFRENISSAIKVDAFDMSLLEYRTPALSHVLVSPDEVDTKKWNKTYKNARQFFEGSGRDEMKEMLIEVLEKRISAWADEALIVIKEHYELETKEKSLAASKHFDKQIGRSVDMWMKAYSNPDQEKDYKEALSKMK</sequence>
<dbReference type="InterPro" id="IPR027094">
    <property type="entry name" value="Mitofusin_fam"/>
</dbReference>
<dbReference type="InterPro" id="IPR045063">
    <property type="entry name" value="Dynamin_N"/>
</dbReference>
<keyword evidence="4" id="KW-0342">GTP-binding</keyword>
<dbReference type="GO" id="GO:0016020">
    <property type="term" value="C:membrane"/>
    <property type="evidence" value="ECO:0007669"/>
    <property type="project" value="UniProtKB-SubCell"/>
</dbReference>
<accession>A0A235FCR9</accession>
<reference evidence="9 10" key="1">
    <citation type="submission" date="2017-07" db="EMBL/GenBank/DDBJ databases">
        <title>Fictibacillus sp. nov. GDSW-R2A3 Genome sequencing and assembly.</title>
        <authorList>
            <person name="Mayilraj S."/>
        </authorList>
    </citation>
    <scope>NUCLEOTIDE SEQUENCE [LARGE SCALE GENOMIC DNA]</scope>
    <source>
        <strain evidence="9 10">GDSW-R2A3</strain>
    </source>
</reference>
<dbReference type="GO" id="GO:0005525">
    <property type="term" value="F:GTP binding"/>
    <property type="evidence" value="ECO:0007669"/>
    <property type="project" value="UniProtKB-KW"/>
</dbReference>
<dbReference type="GO" id="GO:0003924">
    <property type="term" value="F:GTPase activity"/>
    <property type="evidence" value="ECO:0007669"/>
    <property type="project" value="InterPro"/>
</dbReference>
<evidence type="ECO:0000256" key="2">
    <source>
        <dbReference type="ARBA" id="ARBA00022741"/>
    </source>
</evidence>
<evidence type="ECO:0000256" key="4">
    <source>
        <dbReference type="ARBA" id="ARBA00023134"/>
    </source>
</evidence>
<keyword evidence="10" id="KW-1185">Reference proteome</keyword>
<evidence type="ECO:0000256" key="6">
    <source>
        <dbReference type="SAM" id="Coils"/>
    </source>
</evidence>
<feature type="compositionally biased region" description="Polar residues" evidence="7">
    <location>
        <begin position="559"/>
        <end position="572"/>
    </location>
</feature>
<comment type="subcellular location">
    <subcellularLocation>
        <location evidence="1">Membrane</location>
    </subcellularLocation>
</comment>
<evidence type="ECO:0000256" key="7">
    <source>
        <dbReference type="SAM" id="MobiDB-lite"/>
    </source>
</evidence>
<gene>
    <name evidence="9" type="ORF">CGZ90_02140</name>
</gene>
<dbReference type="Pfam" id="PF00350">
    <property type="entry name" value="Dynamin_N"/>
    <property type="match status" value="2"/>
</dbReference>
<evidence type="ECO:0000256" key="1">
    <source>
        <dbReference type="ARBA" id="ARBA00004370"/>
    </source>
</evidence>
<dbReference type="CDD" id="cd09912">
    <property type="entry name" value="DLP_2"/>
    <property type="match status" value="2"/>
</dbReference>
<dbReference type="OrthoDB" id="5477114at2"/>
<protein>
    <recommendedName>
        <fullName evidence="8">Dynamin N-terminal domain-containing protein</fullName>
    </recommendedName>
</protein>
<feature type="coiled-coil region" evidence="6">
    <location>
        <begin position="473"/>
        <end position="517"/>
    </location>
</feature>
<evidence type="ECO:0000313" key="9">
    <source>
        <dbReference type="EMBL" id="OYD58723.1"/>
    </source>
</evidence>
<proteinExistence type="predicted"/>
<dbReference type="InterPro" id="IPR027417">
    <property type="entry name" value="P-loop_NTPase"/>
</dbReference>
<keyword evidence="3" id="KW-0378">Hydrolase</keyword>
<evidence type="ECO:0000256" key="3">
    <source>
        <dbReference type="ARBA" id="ARBA00022801"/>
    </source>
</evidence>
<dbReference type="PANTHER" id="PTHR10465:SF0">
    <property type="entry name" value="SARCALUMENIN"/>
    <property type="match status" value="1"/>
</dbReference>
<feature type="region of interest" description="Disordered" evidence="7">
    <location>
        <begin position="553"/>
        <end position="573"/>
    </location>
</feature>
<keyword evidence="6" id="KW-0175">Coiled coil</keyword>
<organism evidence="9 10">
    <name type="scientific">Fictibacillus aquaticus</name>
    <dbReference type="NCBI Taxonomy" id="2021314"/>
    <lineage>
        <taxon>Bacteria</taxon>
        <taxon>Bacillati</taxon>
        <taxon>Bacillota</taxon>
        <taxon>Bacilli</taxon>
        <taxon>Bacillales</taxon>
        <taxon>Fictibacillaceae</taxon>
        <taxon>Fictibacillus</taxon>
    </lineage>
</organism>
<keyword evidence="2" id="KW-0547">Nucleotide-binding</keyword>
<feature type="domain" description="Dynamin N-terminal" evidence="8">
    <location>
        <begin position="612"/>
        <end position="829"/>
    </location>
</feature>
<dbReference type="Proteomes" id="UP000215059">
    <property type="component" value="Unassembled WGS sequence"/>
</dbReference>
<comment type="caution">
    <text evidence="9">The sequence shown here is derived from an EMBL/GenBank/DDBJ whole genome shotgun (WGS) entry which is preliminary data.</text>
</comment>
<keyword evidence="5" id="KW-0472">Membrane</keyword>
<dbReference type="PANTHER" id="PTHR10465">
    <property type="entry name" value="TRANSMEMBRANE GTPASE FZO1"/>
    <property type="match status" value="1"/>
</dbReference>
<evidence type="ECO:0000256" key="5">
    <source>
        <dbReference type="ARBA" id="ARBA00023136"/>
    </source>
</evidence>
<feature type="domain" description="Dynamin N-terminal" evidence="8">
    <location>
        <begin position="52"/>
        <end position="206"/>
    </location>
</feature>
<evidence type="ECO:0000313" key="10">
    <source>
        <dbReference type="Proteomes" id="UP000215059"/>
    </source>
</evidence>
<dbReference type="AlphaFoldDB" id="A0A235FCR9"/>
<name>A0A235FCR9_9BACL</name>
<dbReference type="EMBL" id="NOII01000001">
    <property type="protein sequence ID" value="OYD58723.1"/>
    <property type="molecule type" value="Genomic_DNA"/>
</dbReference>
<evidence type="ECO:0000259" key="8">
    <source>
        <dbReference type="Pfam" id="PF00350"/>
    </source>
</evidence>
<dbReference type="SUPFAM" id="SSF52540">
    <property type="entry name" value="P-loop containing nucleoside triphosphate hydrolases"/>
    <property type="match status" value="2"/>
</dbReference>
<feature type="coiled-coil region" evidence="6">
    <location>
        <begin position="252"/>
        <end position="328"/>
    </location>
</feature>
<dbReference type="Gene3D" id="3.40.50.300">
    <property type="entry name" value="P-loop containing nucleotide triphosphate hydrolases"/>
    <property type="match status" value="2"/>
</dbReference>